<sequence length="90" mass="9664">MAVRDIGWVTIGANSSTGWFVHGYTAKESVAYSIVVFGVGGFPTPLGKATLTQGETYEHVDGTKAHKVYIRNNAPFNAVNVHLLAQVESL</sequence>
<reference evidence="1 2" key="1">
    <citation type="submission" date="2024-09" db="EMBL/GenBank/DDBJ databases">
        <title>The Natural Products Discovery Center: Release of the First 8490 Sequenced Strains for Exploring Actinobacteria Biosynthetic Diversity.</title>
        <authorList>
            <person name="Kalkreuter E."/>
            <person name="Kautsar S.A."/>
            <person name="Yang D."/>
            <person name="Bader C.D."/>
            <person name="Teijaro C.N."/>
            <person name="Fluegel L."/>
            <person name="Davis C.M."/>
            <person name="Simpson J.R."/>
            <person name="Lauterbach L."/>
            <person name="Steele A.D."/>
            <person name="Gui C."/>
            <person name="Meng S."/>
            <person name="Li G."/>
            <person name="Viehrig K."/>
            <person name="Ye F."/>
            <person name="Su P."/>
            <person name="Kiefer A.F."/>
            <person name="Nichols A."/>
            <person name="Cepeda A.J."/>
            <person name="Yan W."/>
            <person name="Fan B."/>
            <person name="Jiang Y."/>
            <person name="Adhikari A."/>
            <person name="Zheng C.-J."/>
            <person name="Schuster L."/>
            <person name="Cowan T.M."/>
            <person name="Smanski M.J."/>
            <person name="Chevrette M.G."/>
            <person name="De Carvalho L.P.S."/>
            <person name="Shen B."/>
        </authorList>
    </citation>
    <scope>NUCLEOTIDE SEQUENCE [LARGE SCALE GENOMIC DNA]</scope>
    <source>
        <strain evidence="1 2">NPDC056472</strain>
    </source>
</reference>
<gene>
    <name evidence="1" type="ORF">ACFQ63_32410</name>
</gene>
<dbReference type="Proteomes" id="UP001600424">
    <property type="component" value="Unassembled WGS sequence"/>
</dbReference>
<protein>
    <submittedName>
        <fullName evidence="1">Uncharacterized protein</fullName>
    </submittedName>
</protein>
<dbReference type="EMBL" id="JBHTRV010000033">
    <property type="protein sequence ID" value="MFE5984384.1"/>
    <property type="molecule type" value="Genomic_DNA"/>
</dbReference>
<name>A0ABW6J6D4_STRWE</name>
<organism evidence="1 2">
    <name type="scientific">Streptomyces wedmorensis</name>
    <dbReference type="NCBI Taxonomy" id="43759"/>
    <lineage>
        <taxon>Bacteria</taxon>
        <taxon>Bacillati</taxon>
        <taxon>Actinomycetota</taxon>
        <taxon>Actinomycetes</taxon>
        <taxon>Kitasatosporales</taxon>
        <taxon>Streptomycetaceae</taxon>
        <taxon>Streptomyces</taxon>
    </lineage>
</organism>
<evidence type="ECO:0000313" key="2">
    <source>
        <dbReference type="Proteomes" id="UP001600424"/>
    </source>
</evidence>
<proteinExistence type="predicted"/>
<keyword evidence="2" id="KW-1185">Reference proteome</keyword>
<accession>A0ABW6J6D4</accession>
<dbReference type="RefSeq" id="WP_386251304.1">
    <property type="nucleotide sequence ID" value="NZ_JBHTRV010000033.1"/>
</dbReference>
<evidence type="ECO:0000313" key="1">
    <source>
        <dbReference type="EMBL" id="MFE5984384.1"/>
    </source>
</evidence>
<comment type="caution">
    <text evidence="1">The sequence shown here is derived from an EMBL/GenBank/DDBJ whole genome shotgun (WGS) entry which is preliminary data.</text>
</comment>